<dbReference type="Gramene" id="KQK19261">
    <property type="protein sequence ID" value="KQK19261"/>
    <property type="gene ID" value="BRADI_1g47261v3"/>
</dbReference>
<keyword evidence="4" id="KW-1185">Reference proteome</keyword>
<accession>A0A0Q3H9C8</accession>
<name>A0A0Q3H9C8_BRADI</name>
<feature type="compositionally biased region" description="Gly residues" evidence="1">
    <location>
        <begin position="190"/>
        <end position="205"/>
    </location>
</feature>
<evidence type="ECO:0000313" key="3">
    <source>
        <dbReference type="EnsemblPlants" id="KQK19261"/>
    </source>
</evidence>
<dbReference type="EnsemblPlants" id="KQK19261">
    <property type="protein sequence ID" value="KQK19261"/>
    <property type="gene ID" value="BRADI_1g47261v3"/>
</dbReference>
<reference evidence="3" key="3">
    <citation type="submission" date="2018-08" db="UniProtKB">
        <authorList>
            <consortium name="EnsemblPlants"/>
        </authorList>
    </citation>
    <scope>IDENTIFICATION</scope>
    <source>
        <strain evidence="3">cv. Bd21</strain>
    </source>
</reference>
<dbReference type="InParanoid" id="A0A0Q3H9C8"/>
<gene>
    <name evidence="2" type="ORF">BRADI_1g47261v3</name>
</gene>
<feature type="compositionally biased region" description="Gly residues" evidence="1">
    <location>
        <begin position="110"/>
        <end position="126"/>
    </location>
</feature>
<feature type="region of interest" description="Disordered" evidence="1">
    <location>
        <begin position="172"/>
        <end position="236"/>
    </location>
</feature>
<organism evidence="2">
    <name type="scientific">Brachypodium distachyon</name>
    <name type="common">Purple false brome</name>
    <name type="synonym">Trachynia distachya</name>
    <dbReference type="NCBI Taxonomy" id="15368"/>
    <lineage>
        <taxon>Eukaryota</taxon>
        <taxon>Viridiplantae</taxon>
        <taxon>Streptophyta</taxon>
        <taxon>Embryophyta</taxon>
        <taxon>Tracheophyta</taxon>
        <taxon>Spermatophyta</taxon>
        <taxon>Magnoliopsida</taxon>
        <taxon>Liliopsida</taxon>
        <taxon>Poales</taxon>
        <taxon>Poaceae</taxon>
        <taxon>BOP clade</taxon>
        <taxon>Pooideae</taxon>
        <taxon>Stipodae</taxon>
        <taxon>Brachypodieae</taxon>
        <taxon>Brachypodium</taxon>
    </lineage>
</organism>
<dbReference type="AlphaFoldDB" id="A0A0Q3H9C8"/>
<sequence>MEVEQVGIRYHAGGLHLAGEGSDGVEVDQRRGWAADAADDGAEEERVGLDVGAAGGGGREGAHPLEHVEGDGEEAAAVAAEAEAGVEELEVWPAGPREDVVDEVLGGDGALPGGGGGEGGEVGGRGVAEARAERGPAEEREREVRVLLGVDGVGQVARGEARAEARDPRRELLVRRRADGGLRVPDGDGRGLGVPKRGGGRGGGEAEAEAAGKAAGGGEERHSEAQTRTKVTQTRGITRRASFRGPETWASADGPREISGPFCSENEQDHVAVRGVGVSRLLLAAPSAEAAGEGYEGCGEGNAQEVGGGVPERGAGGPEETSLVDSLLGGADGEGGGAAEGQRVATEERPGAPAGEPRGGQRDEEAGEDVLQLVRGEPVVALLHPPPPFAAQESGCVECLSVCLRKTRENPENFKPTVDFSTPVRQKEENPIRGEVLKFFGFAMHTKNLIKAQDRK</sequence>
<dbReference type="Proteomes" id="UP000008810">
    <property type="component" value="Chromosome 1"/>
</dbReference>
<feature type="region of interest" description="Disordered" evidence="1">
    <location>
        <begin position="292"/>
        <end position="366"/>
    </location>
</feature>
<feature type="compositionally biased region" description="Gly residues" evidence="1">
    <location>
        <begin position="330"/>
        <end position="339"/>
    </location>
</feature>
<evidence type="ECO:0000313" key="4">
    <source>
        <dbReference type="Proteomes" id="UP000008810"/>
    </source>
</evidence>
<feature type="compositionally biased region" description="Basic and acidic residues" evidence="1">
    <location>
        <begin position="128"/>
        <end position="139"/>
    </location>
</feature>
<feature type="region of interest" description="Disordered" evidence="1">
    <location>
        <begin position="110"/>
        <end position="139"/>
    </location>
</feature>
<feature type="compositionally biased region" description="Gly residues" evidence="1">
    <location>
        <begin position="294"/>
        <end position="317"/>
    </location>
</feature>
<feature type="compositionally biased region" description="Basic and acidic residues" evidence="1">
    <location>
        <begin position="172"/>
        <end position="189"/>
    </location>
</feature>
<evidence type="ECO:0000313" key="2">
    <source>
        <dbReference type="EMBL" id="KQK19261.1"/>
    </source>
</evidence>
<protein>
    <submittedName>
        <fullName evidence="2 3">Uncharacterized protein</fullName>
    </submittedName>
</protein>
<feature type="compositionally biased region" description="Basic and acidic residues" evidence="1">
    <location>
        <begin position="218"/>
        <end position="227"/>
    </location>
</feature>
<dbReference type="EMBL" id="CM000880">
    <property type="protein sequence ID" value="KQK19261.1"/>
    <property type="molecule type" value="Genomic_DNA"/>
</dbReference>
<reference evidence="2 3" key="1">
    <citation type="journal article" date="2010" name="Nature">
        <title>Genome sequencing and analysis of the model grass Brachypodium distachyon.</title>
        <authorList>
            <consortium name="International Brachypodium Initiative"/>
        </authorList>
    </citation>
    <scope>NUCLEOTIDE SEQUENCE [LARGE SCALE GENOMIC DNA]</scope>
    <source>
        <strain evidence="2 3">Bd21</strain>
    </source>
</reference>
<reference evidence="2" key="2">
    <citation type="submission" date="2017-06" db="EMBL/GenBank/DDBJ databases">
        <title>WGS assembly of Brachypodium distachyon.</title>
        <authorList>
            <consortium name="The International Brachypodium Initiative"/>
            <person name="Lucas S."/>
            <person name="Harmon-Smith M."/>
            <person name="Lail K."/>
            <person name="Tice H."/>
            <person name="Grimwood J."/>
            <person name="Bruce D."/>
            <person name="Barry K."/>
            <person name="Shu S."/>
            <person name="Lindquist E."/>
            <person name="Wang M."/>
            <person name="Pitluck S."/>
            <person name="Vogel J.P."/>
            <person name="Garvin D.F."/>
            <person name="Mockler T.C."/>
            <person name="Schmutz J."/>
            <person name="Rokhsar D."/>
            <person name="Bevan M.W."/>
        </authorList>
    </citation>
    <scope>NUCLEOTIDE SEQUENCE</scope>
    <source>
        <strain evidence="2">Bd21</strain>
    </source>
</reference>
<evidence type="ECO:0000256" key="1">
    <source>
        <dbReference type="SAM" id="MobiDB-lite"/>
    </source>
</evidence>
<proteinExistence type="predicted"/>